<comment type="caution">
    <text evidence="3">The sequence shown here is derived from an EMBL/GenBank/DDBJ whole genome shotgun (WGS) entry which is preliminary data.</text>
</comment>
<name>A0A8S9M0H2_BRACR</name>
<organism evidence="3">
    <name type="scientific">Brassica cretica</name>
    <name type="common">Mustard</name>
    <dbReference type="NCBI Taxonomy" id="69181"/>
    <lineage>
        <taxon>Eukaryota</taxon>
        <taxon>Viridiplantae</taxon>
        <taxon>Streptophyta</taxon>
        <taxon>Embryophyta</taxon>
        <taxon>Tracheophyta</taxon>
        <taxon>Spermatophyta</taxon>
        <taxon>Magnoliopsida</taxon>
        <taxon>eudicotyledons</taxon>
        <taxon>Gunneridae</taxon>
        <taxon>Pentapetalae</taxon>
        <taxon>rosids</taxon>
        <taxon>malvids</taxon>
        <taxon>Brassicales</taxon>
        <taxon>Brassicaceae</taxon>
        <taxon>Brassiceae</taxon>
        <taxon>Brassica</taxon>
    </lineage>
</organism>
<dbReference type="AlphaFoldDB" id="A0A8S9M0H2"/>
<gene>
    <name evidence="3" type="ORF">F2Q70_00012621</name>
</gene>
<keyword evidence="2" id="KW-1133">Transmembrane helix</keyword>
<feature type="transmembrane region" description="Helical" evidence="2">
    <location>
        <begin position="152"/>
        <end position="174"/>
    </location>
</feature>
<evidence type="ECO:0000256" key="1">
    <source>
        <dbReference type="SAM" id="MobiDB-lite"/>
    </source>
</evidence>
<keyword evidence="2" id="KW-0812">Transmembrane</keyword>
<evidence type="ECO:0000313" key="3">
    <source>
        <dbReference type="EMBL" id="KAF2613474.1"/>
    </source>
</evidence>
<evidence type="ECO:0000256" key="2">
    <source>
        <dbReference type="SAM" id="Phobius"/>
    </source>
</evidence>
<keyword evidence="2" id="KW-0472">Membrane</keyword>
<accession>A0A8S9M0H2</accession>
<protein>
    <submittedName>
        <fullName evidence="3">Uncharacterized protein</fullName>
    </submittedName>
</protein>
<sequence length="283" mass="31675">MFLTLTAPLPPRFRPPPDPPPCKSPPLGFLSPLKPPEPQDPPDAPALLRFLISFSSLSPRAPLRDLVTCLWSITTKYVAAARLPPPETPLLSYPFMCGNFHPTIDSFMIVEFILYYAIECSLAITTFYSAIEYPFPITFWFQICLTSSRVEYSVLNCRFLACLWFQILIINTLLKPNSTFLLPWLLYRCCSCVARSAFGLEDCSTDDLLSVLFKGSAFWCYIASAIVASVKIVIPTLVVEPITSIRSLIVFFVSHGVIPLLKPSVVEIRRQKLLATMALLSSL</sequence>
<feature type="transmembrane region" description="Helical" evidence="2">
    <location>
        <begin position="112"/>
        <end position="131"/>
    </location>
</feature>
<feature type="compositionally biased region" description="Pro residues" evidence="1">
    <location>
        <begin position="8"/>
        <end position="24"/>
    </location>
</feature>
<feature type="transmembrane region" description="Helical" evidence="2">
    <location>
        <begin position="218"/>
        <end position="238"/>
    </location>
</feature>
<proteinExistence type="predicted"/>
<dbReference type="EMBL" id="QGKY02000089">
    <property type="protein sequence ID" value="KAF2613474.1"/>
    <property type="molecule type" value="Genomic_DNA"/>
</dbReference>
<reference evidence="3" key="1">
    <citation type="submission" date="2019-12" db="EMBL/GenBank/DDBJ databases">
        <title>Genome sequencing and annotation of Brassica cretica.</title>
        <authorList>
            <person name="Studholme D.J."/>
            <person name="Sarris P.F."/>
        </authorList>
    </citation>
    <scope>NUCLEOTIDE SEQUENCE</scope>
    <source>
        <strain evidence="3">PFS-102/07</strain>
        <tissue evidence="3">Leaf</tissue>
    </source>
</reference>
<feature type="region of interest" description="Disordered" evidence="1">
    <location>
        <begin position="1"/>
        <end position="39"/>
    </location>
</feature>